<dbReference type="GO" id="GO:0035091">
    <property type="term" value="F:phosphatidylinositol binding"/>
    <property type="evidence" value="ECO:0007669"/>
    <property type="project" value="InterPro"/>
</dbReference>
<dbReference type="InterPro" id="IPR044926">
    <property type="entry name" value="RGS_subdomain_2"/>
</dbReference>
<dbReference type="PANTHER" id="PTHR22775">
    <property type="entry name" value="SORTING NEXIN"/>
    <property type="match status" value="1"/>
</dbReference>
<feature type="region of interest" description="Disordered" evidence="2">
    <location>
        <begin position="515"/>
        <end position="534"/>
    </location>
</feature>
<feature type="region of interest" description="Disordered" evidence="2">
    <location>
        <begin position="1"/>
        <end position="35"/>
    </location>
</feature>
<dbReference type="Pfam" id="PF00787">
    <property type="entry name" value="PX"/>
    <property type="match status" value="1"/>
</dbReference>
<evidence type="ECO:0000259" key="3">
    <source>
        <dbReference type="PROSITE" id="PS50195"/>
    </source>
</evidence>
<proteinExistence type="predicted"/>
<feature type="region of interest" description="Disordered" evidence="2">
    <location>
        <begin position="298"/>
        <end position="321"/>
    </location>
</feature>
<feature type="compositionally biased region" description="Low complexity" evidence="2">
    <location>
        <begin position="522"/>
        <end position="533"/>
    </location>
</feature>
<dbReference type="Gene3D" id="1.10.167.10">
    <property type="entry name" value="Regulator of G-protein Signalling 4, domain 2"/>
    <property type="match status" value="1"/>
</dbReference>
<evidence type="ECO:0000256" key="1">
    <source>
        <dbReference type="SAM" id="Coils"/>
    </source>
</evidence>
<reference evidence="4" key="1">
    <citation type="submission" date="2020-05" db="EMBL/GenBank/DDBJ databases">
        <title>Phylogenomic resolution of chytrid fungi.</title>
        <authorList>
            <person name="Stajich J.E."/>
            <person name="Amses K."/>
            <person name="Simmons R."/>
            <person name="Seto K."/>
            <person name="Myers J."/>
            <person name="Bonds A."/>
            <person name="Quandt C.A."/>
            <person name="Barry K."/>
            <person name="Liu P."/>
            <person name="Grigoriev I."/>
            <person name="Longcore J.E."/>
            <person name="James T.Y."/>
        </authorList>
    </citation>
    <scope>NUCLEOTIDE SEQUENCE</scope>
    <source>
        <strain evidence="4">JEL0318</strain>
    </source>
</reference>
<dbReference type="EMBL" id="JADGJD010000032">
    <property type="protein sequence ID" value="KAJ3056478.1"/>
    <property type="molecule type" value="Genomic_DNA"/>
</dbReference>
<gene>
    <name evidence="4" type="primary">MDM1_1</name>
    <name evidence="4" type="ORF">HK097_006797</name>
</gene>
<evidence type="ECO:0000256" key="2">
    <source>
        <dbReference type="SAM" id="MobiDB-lite"/>
    </source>
</evidence>
<dbReference type="PROSITE" id="PS50195">
    <property type="entry name" value="PX"/>
    <property type="match status" value="1"/>
</dbReference>
<dbReference type="PANTHER" id="PTHR22775:SF3">
    <property type="entry name" value="SORTING NEXIN-13"/>
    <property type="match status" value="1"/>
</dbReference>
<comment type="caution">
    <text evidence="4">The sequence shown here is derived from an EMBL/GenBank/DDBJ whole genome shotgun (WGS) entry which is preliminary data.</text>
</comment>
<keyword evidence="5" id="KW-1185">Reference proteome</keyword>
<dbReference type="Gene3D" id="3.30.1520.10">
    <property type="entry name" value="Phox-like domain"/>
    <property type="match status" value="1"/>
</dbReference>
<protein>
    <submittedName>
        <fullName evidence="4">Intermediate filament protein</fullName>
    </submittedName>
</protein>
<dbReference type="AlphaFoldDB" id="A0AAD5SJ03"/>
<keyword evidence="1" id="KW-0175">Coiled coil</keyword>
<evidence type="ECO:0000313" key="5">
    <source>
        <dbReference type="Proteomes" id="UP001212841"/>
    </source>
</evidence>
<dbReference type="SUPFAM" id="SSF48097">
    <property type="entry name" value="Regulator of G-protein signaling, RGS"/>
    <property type="match status" value="1"/>
</dbReference>
<dbReference type="Proteomes" id="UP001212841">
    <property type="component" value="Unassembled WGS sequence"/>
</dbReference>
<sequence length="892" mass="100893">MSASREGLAPSRTMSQSHLDDFNEFAQDDDEGVGTAWDDADVAQHDAMDEKMIPSAELLRNNPEELNALILLRMMTLNVLHPALRQGPEGEKTYWRGLVTRVWDILETESPSPLTLGANSGVGQDATMTQNSFQTSKMMKLLIREWIVCRLAWPCMDKICQPDYLNQRIAEKAQKRIMLQKTIRGFRTFLDSHFSNFPPSFVQSNADSAHTPASLTERSRFFEPLSKYSRKVRSGIDAKAIRHQIVSELRRRVDEAKDLQYYEELYGEPVEVLKRYVKSLDVLRAKYEKRISALTGEEMKSSDNTKRSPSANMFLRGDDPTGSKGGLTLRAMFDEYAKSVELGTERSTSLYYFLDYLEKRDDKRGMAKVRFWLAAEKYRKLVWRLMHGIVPSDAHPASNEPVSEHEGEVVGILMRLQKEAARIYHAFLAVQPGQSKPAVDIGNAILLSAIEEFATEAPSDLTRYSTLTELEESQDYKCVLVAQDMVYRELQDDFADFQHSESYFRWTSEEEKKKLTEADDASSGSGTVGGSLSEPYNVVQNRRSVDVMSRKSEEGVLASGNASFSAEFGEGGKGGEGFEVEVVQSTLLKLLLKEVENVAVRITGVKVIKAQSRAATSPTKSWFSRRESDLDSPMTPAFSFTIAAVDGSEVMTPDELSINQFATDTEEIHSARKDSFLDDESEYHAPGELLTTTTKLQQLKEEIDKVLLQIDCINLLNTFVQNERETAERNDKSNGSTNYLATVITHIFDQTKELLRQEVGDLTRQKAKYQSQEVKDAIVPGQCTVKIEAAFDDIVRRKDPTSVEGKKVTFYLIRIDKDLDMSGWTVRRRYSDFHALHRKLSQRFPVVQEFELPGKSLGIWPKGKKDLKYARMKSLEKYLQVGSNQGHVDVIP</sequence>
<evidence type="ECO:0000313" key="4">
    <source>
        <dbReference type="EMBL" id="KAJ3056478.1"/>
    </source>
</evidence>
<dbReference type="InterPro" id="IPR036305">
    <property type="entry name" value="RGS_sf"/>
</dbReference>
<organism evidence="4 5">
    <name type="scientific">Rhizophlyctis rosea</name>
    <dbReference type="NCBI Taxonomy" id="64517"/>
    <lineage>
        <taxon>Eukaryota</taxon>
        <taxon>Fungi</taxon>
        <taxon>Fungi incertae sedis</taxon>
        <taxon>Chytridiomycota</taxon>
        <taxon>Chytridiomycota incertae sedis</taxon>
        <taxon>Chytridiomycetes</taxon>
        <taxon>Rhizophlyctidales</taxon>
        <taxon>Rhizophlyctidaceae</taxon>
        <taxon>Rhizophlyctis</taxon>
    </lineage>
</organism>
<dbReference type="InterPro" id="IPR036871">
    <property type="entry name" value="PX_dom_sf"/>
</dbReference>
<name>A0AAD5SJ03_9FUNG</name>
<dbReference type="SUPFAM" id="SSF64268">
    <property type="entry name" value="PX domain"/>
    <property type="match status" value="1"/>
</dbReference>
<feature type="compositionally biased region" description="Acidic residues" evidence="2">
    <location>
        <begin position="22"/>
        <end position="32"/>
    </location>
</feature>
<accession>A0AAD5SJ03</accession>
<feature type="coiled-coil region" evidence="1">
    <location>
        <begin position="689"/>
        <end position="716"/>
    </location>
</feature>
<feature type="domain" description="PX" evidence="3">
    <location>
        <begin position="789"/>
        <end position="892"/>
    </location>
</feature>
<dbReference type="InterPro" id="IPR001683">
    <property type="entry name" value="PX_dom"/>
</dbReference>